<feature type="transmembrane region" description="Helical" evidence="6">
    <location>
        <begin position="104"/>
        <end position="128"/>
    </location>
</feature>
<evidence type="ECO:0000256" key="2">
    <source>
        <dbReference type="ARBA" id="ARBA00022448"/>
    </source>
</evidence>
<keyword evidence="3 6" id="KW-0812">Transmembrane</keyword>
<dbReference type="KEGG" id="nfr:ERS450000_00929"/>
<proteinExistence type="predicted"/>
<evidence type="ECO:0000256" key="4">
    <source>
        <dbReference type="ARBA" id="ARBA00022989"/>
    </source>
</evidence>
<evidence type="ECO:0000313" key="8">
    <source>
        <dbReference type="Proteomes" id="UP000057820"/>
    </source>
</evidence>
<feature type="transmembrane region" description="Helical" evidence="6">
    <location>
        <begin position="216"/>
        <end position="233"/>
    </location>
</feature>
<dbReference type="GO" id="GO:0022857">
    <property type="term" value="F:transmembrane transporter activity"/>
    <property type="evidence" value="ECO:0007669"/>
    <property type="project" value="InterPro"/>
</dbReference>
<dbReference type="EMBL" id="LN868938">
    <property type="protein sequence ID" value="CRY74768.1"/>
    <property type="molecule type" value="Genomic_DNA"/>
</dbReference>
<feature type="transmembrane region" description="Helical" evidence="6">
    <location>
        <begin position="369"/>
        <end position="391"/>
    </location>
</feature>
<dbReference type="RefSeq" id="WP_060590718.1">
    <property type="nucleotide sequence ID" value="NZ_CP031418.1"/>
</dbReference>
<evidence type="ECO:0000256" key="3">
    <source>
        <dbReference type="ARBA" id="ARBA00022692"/>
    </source>
</evidence>
<dbReference type="GO" id="GO:0016020">
    <property type="term" value="C:membrane"/>
    <property type="evidence" value="ECO:0007669"/>
    <property type="project" value="UniProtKB-SubCell"/>
</dbReference>
<comment type="subcellular location">
    <subcellularLocation>
        <location evidence="1">Membrane</location>
        <topology evidence="1">Multi-pass membrane protein</topology>
    </subcellularLocation>
</comment>
<dbReference type="Proteomes" id="UP000057820">
    <property type="component" value="Chromosome 1"/>
</dbReference>
<dbReference type="SUPFAM" id="SSF103473">
    <property type="entry name" value="MFS general substrate transporter"/>
    <property type="match status" value="1"/>
</dbReference>
<sequence>MSRPRPDLATLGVVGTLHLVANIGYTFFVLTLSTILLGHGAPLSTAALLQVFGAVYGLRFLAAAVVDRVRCSGRGHYRGWLIRTQLLLVAAIVAVAPLDPVRQLPLVLAVTGLVLVVSAVHDSALAGLTVVRTAPLDRGLVNGVQVASASLSMLVGSSGALLLYARAGWTVTVLVLATVFVLPLAVLARMAEPENRAPARVPSPVLGYFRHRRNRWWALVMLPLFGSGIWLAYAPQHAILLAAGWSLDGIAVATATATVAQTLAAVLVGAVVVRYGLAATCLGLATAAVPAVLAALPAALGRAGPPLAVLALVGITVVYGGVLTCVAAVSMQWARAETAATDYTIPLSVEMLCVGLVQSAGLALAGLHLAVPVLAAAGLAVVGLAVAPRWIRGNLPASPRAVGDPVPAARVGP</sequence>
<feature type="transmembrane region" description="Helical" evidence="6">
    <location>
        <begin position="78"/>
        <end position="98"/>
    </location>
</feature>
<keyword evidence="5 6" id="KW-0472">Membrane</keyword>
<feature type="transmembrane region" description="Helical" evidence="6">
    <location>
        <begin position="239"/>
        <end position="268"/>
    </location>
</feature>
<protein>
    <submittedName>
        <fullName evidence="7">Muropeptide transporter</fullName>
    </submittedName>
</protein>
<feature type="transmembrane region" description="Helical" evidence="6">
    <location>
        <begin position="343"/>
        <end position="363"/>
    </location>
</feature>
<dbReference type="Gene3D" id="1.20.1250.20">
    <property type="entry name" value="MFS general substrate transporter like domains"/>
    <property type="match status" value="1"/>
</dbReference>
<keyword evidence="4 6" id="KW-1133">Transmembrane helix</keyword>
<dbReference type="InterPro" id="IPR011701">
    <property type="entry name" value="MFS"/>
</dbReference>
<feature type="transmembrane region" description="Helical" evidence="6">
    <location>
        <begin position="12"/>
        <end position="37"/>
    </location>
</feature>
<feature type="transmembrane region" description="Helical" evidence="6">
    <location>
        <begin position="308"/>
        <end position="331"/>
    </location>
</feature>
<organism evidence="7 8">
    <name type="scientific">Nocardia farcinica</name>
    <dbReference type="NCBI Taxonomy" id="37329"/>
    <lineage>
        <taxon>Bacteria</taxon>
        <taxon>Bacillati</taxon>
        <taxon>Actinomycetota</taxon>
        <taxon>Actinomycetes</taxon>
        <taxon>Mycobacteriales</taxon>
        <taxon>Nocardiaceae</taxon>
        <taxon>Nocardia</taxon>
    </lineage>
</organism>
<dbReference type="PANTHER" id="PTHR12778:SF10">
    <property type="entry name" value="MAJOR FACILITATOR SUPERFAMILY DOMAIN-CONTAINING PROTEIN 3"/>
    <property type="match status" value="1"/>
</dbReference>
<dbReference type="Pfam" id="PF07690">
    <property type="entry name" value="MFS_1"/>
    <property type="match status" value="1"/>
</dbReference>
<dbReference type="InterPro" id="IPR004752">
    <property type="entry name" value="AmpG_permease/AT-1"/>
</dbReference>
<feature type="transmembrane region" description="Helical" evidence="6">
    <location>
        <begin position="43"/>
        <end position="66"/>
    </location>
</feature>
<evidence type="ECO:0000313" key="7">
    <source>
        <dbReference type="EMBL" id="CRY74768.1"/>
    </source>
</evidence>
<gene>
    <name evidence="7" type="primary">ampG</name>
    <name evidence="7" type="ORF">ERS450000_00929</name>
</gene>
<name>A0A0H5NGY5_NOCFR</name>
<evidence type="ECO:0000256" key="5">
    <source>
        <dbReference type="ARBA" id="ARBA00023136"/>
    </source>
</evidence>
<evidence type="ECO:0000256" key="6">
    <source>
        <dbReference type="SAM" id="Phobius"/>
    </source>
</evidence>
<reference evidence="8" key="1">
    <citation type="submission" date="2015-03" db="EMBL/GenBank/DDBJ databases">
        <authorList>
            <consortium name="Pathogen Informatics"/>
        </authorList>
    </citation>
    <scope>NUCLEOTIDE SEQUENCE [LARGE SCALE GENOMIC DNA]</scope>
    <source>
        <strain evidence="8">NCTC11134</strain>
    </source>
</reference>
<accession>A0A0H5NGY5</accession>
<feature type="transmembrane region" description="Helical" evidence="6">
    <location>
        <begin position="169"/>
        <end position="188"/>
    </location>
</feature>
<keyword evidence="2" id="KW-0813">Transport</keyword>
<feature type="transmembrane region" description="Helical" evidence="6">
    <location>
        <begin position="275"/>
        <end position="296"/>
    </location>
</feature>
<dbReference type="AlphaFoldDB" id="A0A0H5NGY5"/>
<dbReference type="PANTHER" id="PTHR12778">
    <property type="entry name" value="SOLUTE CARRIER FAMILY 33 ACETYL-COA TRANSPORTER -RELATED"/>
    <property type="match status" value="1"/>
</dbReference>
<dbReference type="InterPro" id="IPR036259">
    <property type="entry name" value="MFS_trans_sf"/>
</dbReference>
<evidence type="ECO:0000256" key="1">
    <source>
        <dbReference type="ARBA" id="ARBA00004141"/>
    </source>
</evidence>
<feature type="transmembrane region" description="Helical" evidence="6">
    <location>
        <begin position="140"/>
        <end position="163"/>
    </location>
</feature>